<organism evidence="1">
    <name type="scientific">Eutreptiella gymnastica</name>
    <dbReference type="NCBI Taxonomy" id="73025"/>
    <lineage>
        <taxon>Eukaryota</taxon>
        <taxon>Discoba</taxon>
        <taxon>Euglenozoa</taxon>
        <taxon>Euglenida</taxon>
        <taxon>Spirocuta</taxon>
        <taxon>Euglenophyceae</taxon>
        <taxon>Eutreptiales</taxon>
        <taxon>Eutreptiaceae</taxon>
        <taxon>Eutreptiella</taxon>
    </lineage>
</organism>
<gene>
    <name evidence="1" type="ORF">EGYM00163_LOCUS35620</name>
</gene>
<dbReference type="EMBL" id="HBJA01103301">
    <property type="protein sequence ID" value="CAE0824413.1"/>
    <property type="molecule type" value="Transcribed_RNA"/>
</dbReference>
<dbReference type="AlphaFoldDB" id="A0A7S4G3V8"/>
<evidence type="ECO:0000313" key="1">
    <source>
        <dbReference type="EMBL" id="CAE0824413.1"/>
    </source>
</evidence>
<accession>A0A7S4G3V8</accession>
<proteinExistence type="predicted"/>
<sequence length="159" mass="17296">MDRTSADPLSVPPPGNSGADVRRFEDVVEVVPDDVVGDPILWIPTKCNFAAIDCVVTCGKDVFFIQITTAQRHDIVLRSVNGKEGLLTMVEALETCGFDVGRRQGIRFVWITPEPFQGSSFPLRGDLNDGDKALAGAIKQYNCIIPMACDAEPTEPKAM</sequence>
<name>A0A7S4G3V8_9EUGL</name>
<protein>
    <submittedName>
        <fullName evidence="1">Uncharacterized protein</fullName>
    </submittedName>
</protein>
<reference evidence="1" key="1">
    <citation type="submission" date="2021-01" db="EMBL/GenBank/DDBJ databases">
        <authorList>
            <person name="Corre E."/>
            <person name="Pelletier E."/>
            <person name="Niang G."/>
            <person name="Scheremetjew M."/>
            <person name="Finn R."/>
            <person name="Kale V."/>
            <person name="Holt S."/>
            <person name="Cochrane G."/>
            <person name="Meng A."/>
            <person name="Brown T."/>
            <person name="Cohen L."/>
        </authorList>
    </citation>
    <scope>NUCLEOTIDE SEQUENCE</scope>
    <source>
        <strain evidence="1">CCMP1594</strain>
    </source>
</reference>